<accession>A0A846WRX1</accession>
<dbReference type="Pfam" id="PF07992">
    <property type="entry name" value="Pyr_redox_2"/>
    <property type="match status" value="1"/>
</dbReference>
<proteinExistence type="predicted"/>
<dbReference type="EC" id="1.18.1.2" evidence="2"/>
<evidence type="ECO:0000256" key="5">
    <source>
        <dbReference type="ARBA" id="ARBA00022857"/>
    </source>
</evidence>
<evidence type="ECO:0000313" key="10">
    <source>
        <dbReference type="Proteomes" id="UP000563898"/>
    </source>
</evidence>
<organism evidence="9 10">
    <name type="scientific">Gordonia polyisoprenivorans</name>
    <dbReference type="NCBI Taxonomy" id="84595"/>
    <lineage>
        <taxon>Bacteria</taxon>
        <taxon>Bacillati</taxon>
        <taxon>Actinomycetota</taxon>
        <taxon>Actinomycetes</taxon>
        <taxon>Mycobacteriales</taxon>
        <taxon>Gordoniaceae</taxon>
        <taxon>Gordonia</taxon>
    </lineage>
</organism>
<dbReference type="Gene3D" id="3.40.50.720">
    <property type="entry name" value="NAD(P)-binding Rossmann-like Domain"/>
    <property type="match status" value="1"/>
</dbReference>
<keyword evidence="6" id="KW-0560">Oxidoreductase</keyword>
<evidence type="ECO:0000256" key="6">
    <source>
        <dbReference type="ARBA" id="ARBA00023002"/>
    </source>
</evidence>
<evidence type="ECO:0000256" key="3">
    <source>
        <dbReference type="ARBA" id="ARBA00022630"/>
    </source>
</evidence>
<protein>
    <recommendedName>
        <fullName evidence="2">ferredoxin--NADP(+) reductase</fullName>
        <ecNumber evidence="2">1.18.1.2</ecNumber>
    </recommendedName>
</protein>
<evidence type="ECO:0000313" key="9">
    <source>
        <dbReference type="EMBL" id="NKY03917.1"/>
    </source>
</evidence>
<dbReference type="PANTHER" id="PTHR48467:SF1">
    <property type="entry name" value="GLUTAMATE SYNTHASE 1 [NADH], CHLOROPLASTIC-LIKE"/>
    <property type="match status" value="1"/>
</dbReference>
<evidence type="ECO:0000256" key="7">
    <source>
        <dbReference type="ARBA" id="ARBA00047776"/>
    </source>
</evidence>
<dbReference type="InterPro" id="IPR055275">
    <property type="entry name" value="Ferredox_Rdtase"/>
</dbReference>
<dbReference type="PANTHER" id="PTHR48467">
    <property type="entry name" value="GLUTAMATE SYNTHASE 1 [NADH], CHLOROPLASTIC-LIKE"/>
    <property type="match status" value="1"/>
</dbReference>
<feature type="domain" description="FAD/NAD(P)-binding" evidence="8">
    <location>
        <begin position="12"/>
        <end position="318"/>
    </location>
</feature>
<gene>
    <name evidence="9" type="ORF">HGA05_20310</name>
</gene>
<keyword evidence="3" id="KW-0285">Flavoprotein</keyword>
<evidence type="ECO:0000259" key="8">
    <source>
        <dbReference type="Pfam" id="PF07992"/>
    </source>
</evidence>
<dbReference type="InterPro" id="IPR036188">
    <property type="entry name" value="FAD/NAD-bd_sf"/>
</dbReference>
<dbReference type="GO" id="GO:0004324">
    <property type="term" value="F:ferredoxin-NADP+ reductase activity"/>
    <property type="evidence" value="ECO:0007669"/>
    <property type="project" value="UniProtKB-EC"/>
</dbReference>
<dbReference type="Gene3D" id="3.50.50.60">
    <property type="entry name" value="FAD/NAD(P)-binding domain"/>
    <property type="match status" value="1"/>
</dbReference>
<name>A0A846WRX1_9ACTN</name>
<evidence type="ECO:0000256" key="1">
    <source>
        <dbReference type="ARBA" id="ARBA00001974"/>
    </source>
</evidence>
<comment type="caution">
    <text evidence="9">The sequence shown here is derived from an EMBL/GenBank/DDBJ whole genome shotgun (WGS) entry which is preliminary data.</text>
</comment>
<dbReference type="RefSeq" id="WP_006370904.1">
    <property type="nucleotide sequence ID" value="NZ_JBPPFZ010000009.1"/>
</dbReference>
<dbReference type="AlphaFoldDB" id="A0A846WRX1"/>
<dbReference type="InterPro" id="IPR023753">
    <property type="entry name" value="FAD/NAD-binding_dom"/>
</dbReference>
<dbReference type="SUPFAM" id="SSF51971">
    <property type="entry name" value="Nucleotide-binding domain"/>
    <property type="match status" value="1"/>
</dbReference>
<keyword evidence="5" id="KW-0521">NADP</keyword>
<dbReference type="Proteomes" id="UP000563898">
    <property type="component" value="Unassembled WGS sequence"/>
</dbReference>
<comment type="catalytic activity">
    <reaction evidence="7">
        <text>2 reduced [2Fe-2S]-[ferredoxin] + NADP(+) + H(+) = 2 oxidized [2Fe-2S]-[ferredoxin] + NADPH</text>
        <dbReference type="Rhea" id="RHEA:20125"/>
        <dbReference type="Rhea" id="RHEA-COMP:10000"/>
        <dbReference type="Rhea" id="RHEA-COMP:10001"/>
        <dbReference type="ChEBI" id="CHEBI:15378"/>
        <dbReference type="ChEBI" id="CHEBI:33737"/>
        <dbReference type="ChEBI" id="CHEBI:33738"/>
        <dbReference type="ChEBI" id="CHEBI:57783"/>
        <dbReference type="ChEBI" id="CHEBI:58349"/>
        <dbReference type="EC" id="1.18.1.2"/>
    </reaction>
</comment>
<dbReference type="EMBL" id="JAAXPC010000013">
    <property type="protein sequence ID" value="NKY03917.1"/>
    <property type="molecule type" value="Genomic_DNA"/>
</dbReference>
<reference evidence="9 10" key="1">
    <citation type="submission" date="2020-04" db="EMBL/GenBank/DDBJ databases">
        <title>MicrobeNet Type strains.</title>
        <authorList>
            <person name="Nicholson A.C."/>
        </authorList>
    </citation>
    <scope>NUCLEOTIDE SEQUENCE [LARGE SCALE GENOMIC DNA]</scope>
    <source>
        <strain evidence="9 10">ATCC BAA-14</strain>
    </source>
</reference>
<dbReference type="PRINTS" id="PR00419">
    <property type="entry name" value="ADXRDTASE"/>
</dbReference>
<evidence type="ECO:0000256" key="2">
    <source>
        <dbReference type="ARBA" id="ARBA00013223"/>
    </source>
</evidence>
<keyword evidence="4" id="KW-0274">FAD</keyword>
<sequence>MTAESSPALAPKIAVIGSGPSGCYTAQFLRKEMPDAEITIFEALPVPYGLVRYGVAADHQGTKAVTRQFDRMFERSGITFVGNTRVGDDIDHATMARAFDVVVLATGLTADRSLAIPCADQARVVGAGALLRLLNAYPGRYLPATDALRSNLGRSVAVVGHGNVGIDVVRLLTKTTDQLVGSDIHDEALEVLRPSPAGDVHVVGRSSAADAKFDLAMVREICALDTVTISVHGLEDTDTGATAQLLRSSAHGADRHVTDGSPTSRVHFHFRAVPTAIRTEGDKTILDVTRGGNNTGTTPIAVDTVVTAVGFCPEDTSSDDQAWNGTRLYRVGWLDRGGRGNIAENRKHSLAVVNSIVSDLRNRTPSDIHKGGLAAVASKLPSAAVDFSGWLCINEAERDRADDSRCRRKITEVDHMVTVAGPAESIRRAITASTTPEGAQF</sequence>
<comment type="cofactor">
    <cofactor evidence="1">
        <name>FAD</name>
        <dbReference type="ChEBI" id="CHEBI:57692"/>
    </cofactor>
</comment>
<evidence type="ECO:0000256" key="4">
    <source>
        <dbReference type="ARBA" id="ARBA00022827"/>
    </source>
</evidence>